<dbReference type="AlphaFoldDB" id="A0A6J7PJW1"/>
<accession>A0A6J7PJW1</accession>
<dbReference type="EMBL" id="CAFBPD010000089">
    <property type="protein sequence ID" value="CAB5005468.1"/>
    <property type="molecule type" value="Genomic_DNA"/>
</dbReference>
<reference evidence="1" key="1">
    <citation type="submission" date="2020-05" db="EMBL/GenBank/DDBJ databases">
        <authorList>
            <person name="Chiriac C."/>
            <person name="Salcher M."/>
            <person name="Ghai R."/>
            <person name="Kavagutti S V."/>
        </authorList>
    </citation>
    <scope>NUCLEOTIDE SEQUENCE</scope>
</reference>
<proteinExistence type="predicted"/>
<name>A0A6J7PJW1_9ZZZZ</name>
<evidence type="ECO:0000313" key="1">
    <source>
        <dbReference type="EMBL" id="CAB5005468.1"/>
    </source>
</evidence>
<gene>
    <name evidence="1" type="ORF">UFOPK4061_00596</name>
</gene>
<sequence length="98" mass="10891">MPLAVSRIHAQEHLGPVGRVDPARLRPDRHERLAGVVFAGEQRADLELGDCLRKVVELLHCLSDRSLIALVLGELEENRQVAQAPAQRLELAHLALHE</sequence>
<protein>
    <submittedName>
        <fullName evidence="1">Unannotated protein</fullName>
    </submittedName>
</protein>
<organism evidence="1">
    <name type="scientific">freshwater metagenome</name>
    <dbReference type="NCBI Taxonomy" id="449393"/>
    <lineage>
        <taxon>unclassified sequences</taxon>
        <taxon>metagenomes</taxon>
        <taxon>ecological metagenomes</taxon>
    </lineage>
</organism>